<keyword evidence="2" id="KW-1185">Reference proteome</keyword>
<name>A0A0C2N3C4_THEKT</name>
<dbReference type="AlphaFoldDB" id="A0A0C2N3C4"/>
<gene>
    <name evidence="1" type="ORF">RF11_01798</name>
</gene>
<comment type="caution">
    <text evidence="1">The sequence shown here is derived from an EMBL/GenBank/DDBJ whole genome shotgun (WGS) entry which is preliminary data.</text>
</comment>
<organism evidence="1 2">
    <name type="scientific">Thelohanellus kitauei</name>
    <name type="common">Myxosporean</name>
    <dbReference type="NCBI Taxonomy" id="669202"/>
    <lineage>
        <taxon>Eukaryota</taxon>
        <taxon>Metazoa</taxon>
        <taxon>Cnidaria</taxon>
        <taxon>Myxozoa</taxon>
        <taxon>Myxosporea</taxon>
        <taxon>Bivalvulida</taxon>
        <taxon>Platysporina</taxon>
        <taxon>Myxobolidae</taxon>
        <taxon>Thelohanellus</taxon>
    </lineage>
</organism>
<proteinExistence type="predicted"/>
<evidence type="ECO:0000313" key="2">
    <source>
        <dbReference type="Proteomes" id="UP000031668"/>
    </source>
</evidence>
<dbReference type="Proteomes" id="UP000031668">
    <property type="component" value="Unassembled WGS sequence"/>
</dbReference>
<evidence type="ECO:0000313" key="1">
    <source>
        <dbReference type="EMBL" id="KII74146.1"/>
    </source>
</evidence>
<protein>
    <submittedName>
        <fullName evidence="1">Uncharacterized protein</fullName>
    </submittedName>
</protein>
<dbReference type="EMBL" id="JWZT01000521">
    <property type="protein sequence ID" value="KII74146.1"/>
    <property type="molecule type" value="Genomic_DNA"/>
</dbReference>
<sequence length="190" mass="22587">MLNYWILLFPYFCSCEYSERIINHNEELLKTVKHEQDFNGKKIKTWVFEALESQNHDEFKMCFDHTYSLVYVLSNKLYGGTCHLSVYMIELQNHNVSLLLHGNKTHMCAPRHHICKFGVLLIVYYGEPGIWSRFHDDKNMFYDSVGRVVEVITSDYNPHDFALLTYDNIVRHIIMFSFITLINHRKDGLR</sequence>
<accession>A0A0C2N3C4</accession>
<reference evidence="1 2" key="1">
    <citation type="journal article" date="2014" name="Genome Biol. Evol.">
        <title>The genome of the myxosporean Thelohanellus kitauei shows adaptations to nutrient acquisition within its fish host.</title>
        <authorList>
            <person name="Yang Y."/>
            <person name="Xiong J."/>
            <person name="Zhou Z."/>
            <person name="Huo F."/>
            <person name="Miao W."/>
            <person name="Ran C."/>
            <person name="Liu Y."/>
            <person name="Zhang J."/>
            <person name="Feng J."/>
            <person name="Wang M."/>
            <person name="Wang M."/>
            <person name="Wang L."/>
            <person name="Yao B."/>
        </authorList>
    </citation>
    <scope>NUCLEOTIDE SEQUENCE [LARGE SCALE GENOMIC DNA]</scope>
    <source>
        <strain evidence="1">Wuqing</strain>
    </source>
</reference>